<comment type="caution">
    <text evidence="1">The sequence shown here is derived from an EMBL/GenBank/DDBJ whole genome shotgun (WGS) entry which is preliminary data.</text>
</comment>
<name>A0A6A4VWS1_AMPAM</name>
<keyword evidence="2" id="KW-1185">Reference proteome</keyword>
<gene>
    <name evidence="1" type="ORF">FJT64_006663</name>
</gene>
<reference evidence="1 2" key="1">
    <citation type="submission" date="2019-07" db="EMBL/GenBank/DDBJ databases">
        <title>Draft genome assembly of a fouling barnacle, Amphibalanus amphitrite (Darwin, 1854): The first reference genome for Thecostraca.</title>
        <authorList>
            <person name="Kim W."/>
        </authorList>
    </citation>
    <scope>NUCLEOTIDE SEQUENCE [LARGE SCALE GENOMIC DNA]</scope>
    <source>
        <strain evidence="1">SNU_AA5</strain>
        <tissue evidence="1">Soma without cirri and trophi</tissue>
    </source>
</reference>
<evidence type="ECO:0000313" key="2">
    <source>
        <dbReference type="Proteomes" id="UP000440578"/>
    </source>
</evidence>
<organism evidence="1 2">
    <name type="scientific">Amphibalanus amphitrite</name>
    <name type="common">Striped barnacle</name>
    <name type="synonym">Balanus amphitrite</name>
    <dbReference type="NCBI Taxonomy" id="1232801"/>
    <lineage>
        <taxon>Eukaryota</taxon>
        <taxon>Metazoa</taxon>
        <taxon>Ecdysozoa</taxon>
        <taxon>Arthropoda</taxon>
        <taxon>Crustacea</taxon>
        <taxon>Multicrustacea</taxon>
        <taxon>Cirripedia</taxon>
        <taxon>Thoracica</taxon>
        <taxon>Thoracicalcarea</taxon>
        <taxon>Balanomorpha</taxon>
        <taxon>Balanoidea</taxon>
        <taxon>Balanidae</taxon>
        <taxon>Amphibalaninae</taxon>
        <taxon>Amphibalanus</taxon>
    </lineage>
</organism>
<sequence length="287" mass="33735">MTFVMSFSQGFRFAVLLICVVAFLVLSSVSLTKFIRADVVRSFEVDESAQQTFALILCKIQENIFKPDVYKAITGKEYREDNDPMLPFADNFPFGEIDVDAALWNLTYSFDDIFDICASFYNKPCDQRDISSHLYHYGGQCHTLRYDNSLAEGRQRGLMLQLKPQHCENCSDLHWVMYVFSAKEEYLDWEHVWAPTRIYLQKDTAQTFKVTRTLEKRLSTPEKPCNGDQGYTQAKPFCNNRSDYEELLRYSRMVSRAYVVWEYDYQELRENHYYKTVNSAELTTFSR</sequence>
<dbReference type="EMBL" id="VIIS01001593">
    <property type="protein sequence ID" value="KAF0295860.1"/>
    <property type="molecule type" value="Genomic_DNA"/>
</dbReference>
<dbReference type="Proteomes" id="UP000440578">
    <property type="component" value="Unassembled WGS sequence"/>
</dbReference>
<evidence type="ECO:0000313" key="1">
    <source>
        <dbReference type="EMBL" id="KAF0295860.1"/>
    </source>
</evidence>
<dbReference type="AlphaFoldDB" id="A0A6A4VWS1"/>
<dbReference type="OrthoDB" id="5874059at2759"/>
<protein>
    <submittedName>
        <fullName evidence="1">Uncharacterized protein</fullName>
    </submittedName>
</protein>
<proteinExistence type="predicted"/>
<accession>A0A6A4VWS1</accession>